<organism evidence="2 3">
    <name type="scientific">Panagrolaimus superbus</name>
    <dbReference type="NCBI Taxonomy" id="310955"/>
    <lineage>
        <taxon>Eukaryota</taxon>
        <taxon>Metazoa</taxon>
        <taxon>Ecdysozoa</taxon>
        <taxon>Nematoda</taxon>
        <taxon>Chromadorea</taxon>
        <taxon>Rhabditida</taxon>
        <taxon>Tylenchina</taxon>
        <taxon>Panagrolaimomorpha</taxon>
        <taxon>Panagrolaimoidea</taxon>
        <taxon>Panagrolaimidae</taxon>
        <taxon>Panagrolaimus</taxon>
    </lineage>
</organism>
<dbReference type="Proteomes" id="UP000887577">
    <property type="component" value="Unplaced"/>
</dbReference>
<evidence type="ECO:0000313" key="2">
    <source>
        <dbReference type="Proteomes" id="UP000887577"/>
    </source>
</evidence>
<proteinExistence type="predicted"/>
<keyword evidence="1" id="KW-1133">Transmembrane helix</keyword>
<dbReference type="WBParaSite" id="PSU_v2.g4951.t1">
    <property type="protein sequence ID" value="PSU_v2.g4951.t1"/>
    <property type="gene ID" value="PSU_v2.g4951"/>
</dbReference>
<protein>
    <submittedName>
        <fullName evidence="3">LAGLIDADG homing endonuclease</fullName>
    </submittedName>
</protein>
<keyword evidence="1" id="KW-0472">Membrane</keyword>
<keyword evidence="2" id="KW-1185">Reference proteome</keyword>
<reference evidence="3" key="1">
    <citation type="submission" date="2022-11" db="UniProtKB">
        <authorList>
            <consortium name="WormBaseParasite"/>
        </authorList>
    </citation>
    <scope>IDENTIFICATION</scope>
</reference>
<accession>A0A914YZ92</accession>
<dbReference type="AlphaFoldDB" id="A0A914YZ92"/>
<evidence type="ECO:0000256" key="1">
    <source>
        <dbReference type="SAM" id="Phobius"/>
    </source>
</evidence>
<evidence type="ECO:0000313" key="3">
    <source>
        <dbReference type="WBParaSite" id="PSU_v2.g4951.t1"/>
    </source>
</evidence>
<feature type="transmembrane region" description="Helical" evidence="1">
    <location>
        <begin position="29"/>
        <end position="50"/>
    </location>
</feature>
<keyword evidence="1" id="KW-0812">Transmembrane</keyword>
<sequence>MVVWEYCIVRQILPIIGGRSETMLKKIKTIFPVFCVLMIPDLPALTFPLMNAQRGNFKVQLGGNDRYWIFESTRGCEYANFDNFKKYVENSKNTCAFKKLCLNVLEKMKTDNIIYPYSPEQLENYKWNINKKIDDDKLGMVNL</sequence>
<name>A0A914YZ92_9BILA</name>